<evidence type="ECO:0000313" key="3">
    <source>
        <dbReference type="EMBL" id="WQD39875.1"/>
    </source>
</evidence>
<evidence type="ECO:0000256" key="2">
    <source>
        <dbReference type="SAM" id="SignalP"/>
    </source>
</evidence>
<name>A0ABZ0W9B1_9BACT</name>
<dbReference type="Proteomes" id="UP001325680">
    <property type="component" value="Chromosome"/>
</dbReference>
<evidence type="ECO:0000256" key="1">
    <source>
        <dbReference type="SAM" id="MobiDB-lite"/>
    </source>
</evidence>
<feature type="region of interest" description="Disordered" evidence="1">
    <location>
        <begin position="188"/>
        <end position="212"/>
    </location>
</feature>
<keyword evidence="2" id="KW-0732">Signal</keyword>
<dbReference type="EMBL" id="CP139960">
    <property type="protein sequence ID" value="WQD39875.1"/>
    <property type="molecule type" value="Genomic_DNA"/>
</dbReference>
<gene>
    <name evidence="3" type="ORF">U0035_06895</name>
</gene>
<reference evidence="3 4" key="1">
    <citation type="submission" date="2023-12" db="EMBL/GenBank/DDBJ databases">
        <title>Genome sequencing and assembly of bacterial species from a model synthetic community.</title>
        <authorList>
            <person name="Hogle S.L."/>
        </authorList>
    </citation>
    <scope>NUCLEOTIDE SEQUENCE [LARGE SCALE GENOMIC DNA]</scope>
    <source>
        <strain evidence="3 4">HAMBI_3031</strain>
    </source>
</reference>
<accession>A0ABZ0W9B1</accession>
<sequence>MKKNFLLAAVLSLTIAATSYAQTSATPEVPRNYKPQPKELAPMPGELTDEMIFPVLGKYDYVDKEGAVASVTITRDAENKGVVWVNGMPQGKFKADLKLSPSTYKIPVQKTLQNDVDGVVATDDAATTDGTGKPSPRYSGKSLKEGTLIFDSASHKLYVNVGAKFDEENPAAIFPEMTADDSTAMEVSAEEVDATQENAKKSEKKDKKKTSLAKGTNYVLTKVVEVAAAPVNTQQ</sequence>
<protein>
    <submittedName>
        <fullName evidence="3">Uncharacterized protein</fullName>
    </submittedName>
</protein>
<dbReference type="RefSeq" id="WP_114789276.1">
    <property type="nucleotide sequence ID" value="NZ_CP139960.1"/>
</dbReference>
<organism evidence="3 4">
    <name type="scientific">Niabella yanshanensis</name>
    <dbReference type="NCBI Taxonomy" id="577386"/>
    <lineage>
        <taxon>Bacteria</taxon>
        <taxon>Pseudomonadati</taxon>
        <taxon>Bacteroidota</taxon>
        <taxon>Chitinophagia</taxon>
        <taxon>Chitinophagales</taxon>
        <taxon>Chitinophagaceae</taxon>
        <taxon>Niabella</taxon>
    </lineage>
</organism>
<feature type="chain" id="PRO_5046409467" evidence="2">
    <location>
        <begin position="22"/>
        <end position="235"/>
    </location>
</feature>
<feature type="signal peptide" evidence="2">
    <location>
        <begin position="1"/>
        <end position="21"/>
    </location>
</feature>
<proteinExistence type="predicted"/>
<feature type="region of interest" description="Disordered" evidence="1">
    <location>
        <begin position="24"/>
        <end position="44"/>
    </location>
</feature>
<keyword evidence="4" id="KW-1185">Reference proteome</keyword>
<evidence type="ECO:0000313" key="4">
    <source>
        <dbReference type="Proteomes" id="UP001325680"/>
    </source>
</evidence>